<sequence>MRWTMTKKILWFVAGPATADQMEFAQRNGLTIRDPLAYRQGDFLEQADAVAGEVPRAYSAAYDLIELQTNGAAKAPGIHDGEPTLDEIKADLKALGVAFDGRAGKAALAKLLAEAKAAQEPSPLNDEQVLARLVELGVEVPEGATPDSLRELLKATEEKANGGGD</sequence>
<dbReference type="Gene3D" id="1.10.720.30">
    <property type="entry name" value="SAP domain"/>
    <property type="match status" value="1"/>
</dbReference>
<gene>
    <name evidence="2" type="ORF">PACL_0617</name>
</gene>
<accession>B3G1G2</accession>
<dbReference type="AlphaFoldDB" id="B3G1G2"/>
<proteinExistence type="predicted"/>
<evidence type="ECO:0000313" key="2">
    <source>
        <dbReference type="EMBL" id="ACD38875.1"/>
    </source>
</evidence>
<feature type="region of interest" description="Disordered" evidence="1">
    <location>
        <begin position="145"/>
        <end position="165"/>
    </location>
</feature>
<name>B3G1G2_PSEAI</name>
<reference evidence="2" key="1">
    <citation type="journal article" date="2008" name="Genomics">
        <title>Large-insert genome analysis technology detects structural variation in Pseudomonas aeruginosa clinical strains from cystic fibrosis patients.</title>
        <authorList>
            <person name="Hayden H.S."/>
            <person name="Gillett W."/>
            <person name="Saenphimmachak C."/>
            <person name="Lim R."/>
            <person name="Zhou Y."/>
            <person name="Jacobs M.A."/>
            <person name="Chang J."/>
            <person name="Rohmer L."/>
            <person name="D'Argenio D.A."/>
            <person name="Palmieri A."/>
            <person name="Levy R."/>
            <person name="Haugen E."/>
            <person name="Wong G.K."/>
            <person name="Brittnacher M.J."/>
            <person name="Burns J.L."/>
            <person name="Miller S.I."/>
            <person name="Olson M.V."/>
            <person name="Kaul R."/>
        </authorList>
    </citation>
    <scope>NUCLEOTIDE SEQUENCE</scope>
    <source>
        <strain evidence="2">PACS458</strain>
    </source>
</reference>
<feature type="compositionally biased region" description="Basic and acidic residues" evidence="1">
    <location>
        <begin position="148"/>
        <end position="165"/>
    </location>
</feature>
<organism evidence="2">
    <name type="scientific">Pseudomonas aeruginosa</name>
    <dbReference type="NCBI Taxonomy" id="287"/>
    <lineage>
        <taxon>Bacteria</taxon>
        <taxon>Pseudomonadati</taxon>
        <taxon>Pseudomonadota</taxon>
        <taxon>Gammaproteobacteria</taxon>
        <taxon>Pseudomonadales</taxon>
        <taxon>Pseudomonadaceae</taxon>
        <taxon>Pseudomonas</taxon>
    </lineage>
</organism>
<dbReference type="InterPro" id="IPR036361">
    <property type="entry name" value="SAP_dom_sf"/>
</dbReference>
<evidence type="ECO:0008006" key="3">
    <source>
        <dbReference type="Google" id="ProtNLM"/>
    </source>
</evidence>
<dbReference type="EMBL" id="EU595742">
    <property type="protein sequence ID" value="ACD38875.1"/>
    <property type="molecule type" value="Genomic_DNA"/>
</dbReference>
<protein>
    <recommendedName>
        <fullName evidence="3">HeH/LEM domain-containing protein</fullName>
    </recommendedName>
</protein>
<evidence type="ECO:0000256" key="1">
    <source>
        <dbReference type="SAM" id="MobiDB-lite"/>
    </source>
</evidence>